<organism evidence="1">
    <name type="scientific">Eucampia antarctica</name>
    <dbReference type="NCBI Taxonomy" id="49252"/>
    <lineage>
        <taxon>Eukaryota</taxon>
        <taxon>Sar</taxon>
        <taxon>Stramenopiles</taxon>
        <taxon>Ochrophyta</taxon>
        <taxon>Bacillariophyta</taxon>
        <taxon>Mediophyceae</taxon>
        <taxon>Biddulphiophycidae</taxon>
        <taxon>Hemiaulales</taxon>
        <taxon>Hemiaulaceae</taxon>
        <taxon>Eucampia</taxon>
    </lineage>
</organism>
<gene>
    <name evidence="1" type="ORF">EANT1437_LOCUS6787</name>
</gene>
<sequence>MSSKLLKSIVAPQRLANILNWKSKDSSLLCIGISDHKISLAVTDNPSPGSEVHTLNPLQYTKAPGKSCRSRNELKETAYDELNEIIRENNIGGIVVAWPTLSGGRPGGSCGKVLHLLDYIAEHNGSLLSKNRPFALWETSNCLKKSPLDVSTMKRDATPDQWGRSTVFSRVPPTNVTSKVFSSSDQTYHTVAKDSSAEMILESFIDSHWLENTRSKRKLYSKKSDFTTDETTSSADINKYIEPPLL</sequence>
<accession>A0A7S2RGK0</accession>
<name>A0A7S2RGK0_9STRA</name>
<dbReference type="AlphaFoldDB" id="A0A7S2RGK0"/>
<evidence type="ECO:0008006" key="2">
    <source>
        <dbReference type="Google" id="ProtNLM"/>
    </source>
</evidence>
<reference evidence="1" key="1">
    <citation type="submission" date="2021-01" db="EMBL/GenBank/DDBJ databases">
        <authorList>
            <person name="Corre E."/>
            <person name="Pelletier E."/>
            <person name="Niang G."/>
            <person name="Scheremetjew M."/>
            <person name="Finn R."/>
            <person name="Kale V."/>
            <person name="Holt S."/>
            <person name="Cochrane G."/>
            <person name="Meng A."/>
            <person name="Brown T."/>
            <person name="Cohen L."/>
        </authorList>
    </citation>
    <scope>NUCLEOTIDE SEQUENCE</scope>
    <source>
        <strain evidence="1">CCMP1452</strain>
    </source>
</reference>
<protein>
    <recommendedName>
        <fullName evidence="2">YqgF/RNase H-like domain-containing protein</fullName>
    </recommendedName>
</protein>
<proteinExistence type="predicted"/>
<evidence type="ECO:0000313" key="1">
    <source>
        <dbReference type="EMBL" id="CAD9670458.1"/>
    </source>
</evidence>
<dbReference type="EMBL" id="HBHI01013252">
    <property type="protein sequence ID" value="CAD9670458.1"/>
    <property type="molecule type" value="Transcribed_RNA"/>
</dbReference>